<comment type="caution">
    <text evidence="2">The sequence shown here is derived from an EMBL/GenBank/DDBJ whole genome shotgun (WGS) entry which is preliminary data.</text>
</comment>
<protein>
    <recommendedName>
        <fullName evidence="1">N-acetyltransferase domain-containing protein</fullName>
    </recommendedName>
</protein>
<dbReference type="InterPro" id="IPR016181">
    <property type="entry name" value="Acyl_CoA_acyltransferase"/>
</dbReference>
<gene>
    <name evidence="2" type="ORF">TKK_010346</name>
</gene>
<sequence>MRDPWYNVVPLHERPDLIPQCCNLLNSEWKRSETARVRSLETSCRDKYFPTCLVLLRQNEVLGHCKLSMIYGTTDSVLLESFLIDSSFRSQGLGSLLLKELERYVKRFGITSVYLLTKGQEGFYAKNGYEPCAPIGQLNDYRDFSIELLNDKEDKDKGDIILTGPPPPPMPNDLILMPAPVCLTTPSRTFMKKVLTSSKKPR</sequence>
<dbReference type="PANTHER" id="PTHR13538:SF4">
    <property type="entry name" value="N-ALPHA-ACETYLTRANSFERASE 80"/>
    <property type="match status" value="1"/>
</dbReference>
<dbReference type="InterPro" id="IPR000182">
    <property type="entry name" value="GNAT_dom"/>
</dbReference>
<dbReference type="PANTHER" id="PTHR13538">
    <property type="entry name" value="N-ACETYLTRANSFERASE 6"/>
    <property type="match status" value="1"/>
</dbReference>
<accession>A0ABD2WSS8</accession>
<dbReference type="PROSITE" id="PS51186">
    <property type="entry name" value="GNAT"/>
    <property type="match status" value="1"/>
</dbReference>
<evidence type="ECO:0000259" key="1">
    <source>
        <dbReference type="PROSITE" id="PS51186"/>
    </source>
</evidence>
<evidence type="ECO:0000313" key="2">
    <source>
        <dbReference type="EMBL" id="KAL3395516.1"/>
    </source>
</evidence>
<dbReference type="EMBL" id="JBJJXI010000080">
    <property type="protein sequence ID" value="KAL3395516.1"/>
    <property type="molecule type" value="Genomic_DNA"/>
</dbReference>
<reference evidence="2 3" key="1">
    <citation type="journal article" date="2024" name="bioRxiv">
        <title>A reference genome for Trichogramma kaykai: A tiny desert-dwelling parasitoid wasp with competing sex-ratio distorters.</title>
        <authorList>
            <person name="Culotta J."/>
            <person name="Lindsey A.R."/>
        </authorList>
    </citation>
    <scope>NUCLEOTIDE SEQUENCE [LARGE SCALE GENOMIC DNA]</scope>
    <source>
        <strain evidence="2 3">KSX58</strain>
    </source>
</reference>
<organism evidence="2 3">
    <name type="scientific">Trichogramma kaykai</name>
    <dbReference type="NCBI Taxonomy" id="54128"/>
    <lineage>
        <taxon>Eukaryota</taxon>
        <taxon>Metazoa</taxon>
        <taxon>Ecdysozoa</taxon>
        <taxon>Arthropoda</taxon>
        <taxon>Hexapoda</taxon>
        <taxon>Insecta</taxon>
        <taxon>Pterygota</taxon>
        <taxon>Neoptera</taxon>
        <taxon>Endopterygota</taxon>
        <taxon>Hymenoptera</taxon>
        <taxon>Apocrita</taxon>
        <taxon>Proctotrupomorpha</taxon>
        <taxon>Chalcidoidea</taxon>
        <taxon>Trichogrammatidae</taxon>
        <taxon>Trichogramma</taxon>
    </lineage>
</organism>
<dbReference type="Pfam" id="PF00583">
    <property type="entry name" value="Acetyltransf_1"/>
    <property type="match status" value="1"/>
</dbReference>
<name>A0ABD2WSS8_9HYME</name>
<proteinExistence type="predicted"/>
<dbReference type="SUPFAM" id="SSF55729">
    <property type="entry name" value="Acyl-CoA N-acyltransferases (Nat)"/>
    <property type="match status" value="1"/>
</dbReference>
<dbReference type="Gene3D" id="3.40.630.30">
    <property type="match status" value="1"/>
</dbReference>
<dbReference type="CDD" id="cd04301">
    <property type="entry name" value="NAT_SF"/>
    <property type="match status" value="1"/>
</dbReference>
<dbReference type="InterPro" id="IPR039840">
    <property type="entry name" value="NAA80"/>
</dbReference>
<feature type="domain" description="N-acetyltransferase" evidence="1">
    <location>
        <begin position="6"/>
        <end position="151"/>
    </location>
</feature>
<evidence type="ECO:0000313" key="3">
    <source>
        <dbReference type="Proteomes" id="UP001627154"/>
    </source>
</evidence>
<dbReference type="Proteomes" id="UP001627154">
    <property type="component" value="Unassembled WGS sequence"/>
</dbReference>
<dbReference type="AlphaFoldDB" id="A0ABD2WSS8"/>
<keyword evidence="3" id="KW-1185">Reference proteome</keyword>